<proteinExistence type="predicted"/>
<protein>
    <submittedName>
        <fullName evidence="1">Uncharacterized protein</fullName>
    </submittedName>
</protein>
<evidence type="ECO:0000313" key="2">
    <source>
        <dbReference type="Proteomes" id="UP000828390"/>
    </source>
</evidence>
<comment type="caution">
    <text evidence="1">The sequence shown here is derived from an EMBL/GenBank/DDBJ whole genome shotgun (WGS) entry which is preliminary data.</text>
</comment>
<evidence type="ECO:0000313" key="1">
    <source>
        <dbReference type="EMBL" id="KAH3781236.1"/>
    </source>
</evidence>
<reference evidence="1" key="2">
    <citation type="submission" date="2020-11" db="EMBL/GenBank/DDBJ databases">
        <authorList>
            <person name="McCartney M.A."/>
            <person name="Auch B."/>
            <person name="Kono T."/>
            <person name="Mallez S."/>
            <person name="Becker A."/>
            <person name="Gohl D.M."/>
            <person name="Silverstein K.A.T."/>
            <person name="Koren S."/>
            <person name="Bechman K.B."/>
            <person name="Herman A."/>
            <person name="Abrahante J.E."/>
            <person name="Garbe J."/>
        </authorList>
    </citation>
    <scope>NUCLEOTIDE SEQUENCE</scope>
    <source>
        <strain evidence="1">Duluth1</strain>
        <tissue evidence="1">Whole animal</tissue>
    </source>
</reference>
<organism evidence="1 2">
    <name type="scientific">Dreissena polymorpha</name>
    <name type="common">Zebra mussel</name>
    <name type="synonym">Mytilus polymorpha</name>
    <dbReference type="NCBI Taxonomy" id="45954"/>
    <lineage>
        <taxon>Eukaryota</taxon>
        <taxon>Metazoa</taxon>
        <taxon>Spiralia</taxon>
        <taxon>Lophotrochozoa</taxon>
        <taxon>Mollusca</taxon>
        <taxon>Bivalvia</taxon>
        <taxon>Autobranchia</taxon>
        <taxon>Heteroconchia</taxon>
        <taxon>Euheterodonta</taxon>
        <taxon>Imparidentia</taxon>
        <taxon>Neoheterodontei</taxon>
        <taxon>Myida</taxon>
        <taxon>Dreissenoidea</taxon>
        <taxon>Dreissenidae</taxon>
        <taxon>Dreissena</taxon>
    </lineage>
</organism>
<reference evidence="1" key="1">
    <citation type="journal article" date="2019" name="bioRxiv">
        <title>The Genome of the Zebra Mussel, Dreissena polymorpha: A Resource for Invasive Species Research.</title>
        <authorList>
            <person name="McCartney M.A."/>
            <person name="Auch B."/>
            <person name="Kono T."/>
            <person name="Mallez S."/>
            <person name="Zhang Y."/>
            <person name="Obille A."/>
            <person name="Becker A."/>
            <person name="Abrahante J.E."/>
            <person name="Garbe J."/>
            <person name="Badalamenti J.P."/>
            <person name="Herman A."/>
            <person name="Mangelson H."/>
            <person name="Liachko I."/>
            <person name="Sullivan S."/>
            <person name="Sone E.D."/>
            <person name="Koren S."/>
            <person name="Silverstein K.A.T."/>
            <person name="Beckman K.B."/>
            <person name="Gohl D.M."/>
        </authorList>
    </citation>
    <scope>NUCLEOTIDE SEQUENCE</scope>
    <source>
        <strain evidence="1">Duluth1</strain>
        <tissue evidence="1">Whole animal</tissue>
    </source>
</reference>
<dbReference type="EMBL" id="JAIWYP010000008">
    <property type="protein sequence ID" value="KAH3781236.1"/>
    <property type="molecule type" value="Genomic_DNA"/>
</dbReference>
<dbReference type="Proteomes" id="UP000828390">
    <property type="component" value="Unassembled WGS sequence"/>
</dbReference>
<accession>A0A9D4IMJ7</accession>
<dbReference type="AlphaFoldDB" id="A0A9D4IMJ7"/>
<name>A0A9D4IMJ7_DREPO</name>
<sequence>MLQCRKTPRYTGKLVLLLCKLLVFLYSLYNATSGQYTRRTIANVKDTRSNITSIISRGQNQGVQSTWTNQQPTLFLRRSEVCVKTNDKRDDIIVTPYNDTRENLIYKVRYAMIHEYMYLMDSFHCVLKADDDTYVIMENLRFFC</sequence>
<gene>
    <name evidence="1" type="ORF">DPMN_159062</name>
</gene>
<keyword evidence="2" id="KW-1185">Reference proteome</keyword>
<dbReference type="Gene3D" id="3.90.550.50">
    <property type="match status" value="1"/>
</dbReference>